<dbReference type="RefSeq" id="WP_185058351.1">
    <property type="nucleotide sequence ID" value="NZ_BAABJP010000001.1"/>
</dbReference>
<proteinExistence type="predicted"/>
<dbReference type="Pfam" id="PF20079">
    <property type="entry name" value="DUF6474"/>
    <property type="match status" value="1"/>
</dbReference>
<dbReference type="EMBL" id="BAABJP010000001">
    <property type="protein sequence ID" value="GAA5144281.1"/>
    <property type="molecule type" value="Genomic_DNA"/>
</dbReference>
<sequence length="152" mass="16217">MLRRKGEGGNRQVFTPGNAKRAIAVGKVLAPALLPVAFRAAGLARGLWDERRARRLGVAPGDLNRFSGKGAGLHARIAALAGSLIELRATGRANEFVRTTEARLIDLSAAVRAAEFMPTERRRAAHRAVAGELDRIEPALLDLLGVNSPPVN</sequence>
<evidence type="ECO:0000313" key="1">
    <source>
        <dbReference type="EMBL" id="GAA5144281.1"/>
    </source>
</evidence>
<protein>
    <submittedName>
        <fullName evidence="1">DUF6474 family protein</fullName>
    </submittedName>
</protein>
<organism evidence="1 2">
    <name type="scientific">Pseudonocardia eucalypti</name>
    <dbReference type="NCBI Taxonomy" id="648755"/>
    <lineage>
        <taxon>Bacteria</taxon>
        <taxon>Bacillati</taxon>
        <taxon>Actinomycetota</taxon>
        <taxon>Actinomycetes</taxon>
        <taxon>Pseudonocardiales</taxon>
        <taxon>Pseudonocardiaceae</taxon>
        <taxon>Pseudonocardia</taxon>
    </lineage>
</organism>
<comment type="caution">
    <text evidence="1">The sequence shown here is derived from an EMBL/GenBank/DDBJ whole genome shotgun (WGS) entry which is preliminary data.</text>
</comment>
<dbReference type="InterPro" id="IPR045522">
    <property type="entry name" value="DUF6474"/>
</dbReference>
<name>A0ABP9PIP0_9PSEU</name>
<keyword evidence="2" id="KW-1185">Reference proteome</keyword>
<reference evidence="2" key="1">
    <citation type="journal article" date="2019" name="Int. J. Syst. Evol. Microbiol.">
        <title>The Global Catalogue of Microorganisms (GCM) 10K type strain sequencing project: providing services to taxonomists for standard genome sequencing and annotation.</title>
        <authorList>
            <consortium name="The Broad Institute Genomics Platform"/>
            <consortium name="The Broad Institute Genome Sequencing Center for Infectious Disease"/>
            <person name="Wu L."/>
            <person name="Ma J."/>
        </authorList>
    </citation>
    <scope>NUCLEOTIDE SEQUENCE [LARGE SCALE GENOMIC DNA]</scope>
    <source>
        <strain evidence="2">JCM 18303</strain>
    </source>
</reference>
<evidence type="ECO:0000313" key="2">
    <source>
        <dbReference type="Proteomes" id="UP001428817"/>
    </source>
</evidence>
<accession>A0ABP9PIP0</accession>
<gene>
    <name evidence="1" type="ORF">GCM10023321_00270</name>
</gene>
<dbReference type="Proteomes" id="UP001428817">
    <property type="component" value="Unassembled WGS sequence"/>
</dbReference>